<dbReference type="GO" id="GO:0004386">
    <property type="term" value="F:helicase activity"/>
    <property type="evidence" value="ECO:0007669"/>
    <property type="project" value="InterPro"/>
</dbReference>
<dbReference type="InterPro" id="IPR041679">
    <property type="entry name" value="DNA2/NAM7-like_C"/>
</dbReference>
<dbReference type="GO" id="GO:0031380">
    <property type="term" value="C:nuclear RNA-directed RNA polymerase complex"/>
    <property type="evidence" value="ECO:0007669"/>
    <property type="project" value="TreeGrafter"/>
</dbReference>
<comment type="caution">
    <text evidence="4">The sequence shown here is derived from an EMBL/GenBank/DDBJ whole genome shotgun (WGS) entry which is preliminary data.</text>
</comment>
<evidence type="ECO:0000259" key="3">
    <source>
        <dbReference type="PROSITE" id="PS50103"/>
    </source>
</evidence>
<dbReference type="AlphaFoldDB" id="A0A5M8Q5A2"/>
<keyword evidence="2" id="KW-0862">Zinc</keyword>
<organism evidence="4 5">
    <name type="scientific">Lasallia pustulata</name>
    <dbReference type="NCBI Taxonomy" id="136370"/>
    <lineage>
        <taxon>Eukaryota</taxon>
        <taxon>Fungi</taxon>
        <taxon>Dikarya</taxon>
        <taxon>Ascomycota</taxon>
        <taxon>Pezizomycotina</taxon>
        <taxon>Lecanoromycetes</taxon>
        <taxon>OSLEUM clade</taxon>
        <taxon>Umbilicariomycetidae</taxon>
        <taxon>Umbilicariales</taxon>
        <taxon>Umbilicariaceae</taxon>
        <taxon>Lasallia</taxon>
    </lineage>
</organism>
<evidence type="ECO:0000256" key="1">
    <source>
        <dbReference type="ARBA" id="ARBA00022806"/>
    </source>
</evidence>
<dbReference type="GO" id="GO:0031048">
    <property type="term" value="P:regulatory ncRNA-mediated heterochromatin formation"/>
    <property type="evidence" value="ECO:0007669"/>
    <property type="project" value="TreeGrafter"/>
</dbReference>
<gene>
    <name evidence="4" type="ORF">FRX48_01115</name>
</gene>
<dbReference type="Proteomes" id="UP000324767">
    <property type="component" value="Unassembled WGS sequence"/>
</dbReference>
<dbReference type="PANTHER" id="PTHR10887">
    <property type="entry name" value="DNA2/NAM7 HELICASE FAMILY"/>
    <property type="match status" value="1"/>
</dbReference>
<dbReference type="EMBL" id="VXIT01000001">
    <property type="protein sequence ID" value="KAA6416395.1"/>
    <property type="molecule type" value="Genomic_DNA"/>
</dbReference>
<dbReference type="SMART" id="SM00356">
    <property type="entry name" value="ZnF_C3H1"/>
    <property type="match status" value="1"/>
</dbReference>
<keyword evidence="4" id="KW-0378">Hydrolase</keyword>
<dbReference type="GO" id="GO:0008270">
    <property type="term" value="F:zinc ion binding"/>
    <property type="evidence" value="ECO:0007669"/>
    <property type="project" value="UniProtKB-KW"/>
</dbReference>
<dbReference type="InterPro" id="IPR045055">
    <property type="entry name" value="DNA2/NAM7-like"/>
</dbReference>
<dbReference type="GO" id="GO:0016787">
    <property type="term" value="F:hydrolase activity"/>
    <property type="evidence" value="ECO:0007669"/>
    <property type="project" value="UniProtKB-KW"/>
</dbReference>
<name>A0A5M8Q5A2_9LECA</name>
<dbReference type="OrthoDB" id="2423195at2759"/>
<dbReference type="InterPro" id="IPR041677">
    <property type="entry name" value="DNA2/NAM7_AAA_11"/>
</dbReference>
<keyword evidence="1" id="KW-0347">Helicase</keyword>
<keyword evidence="2" id="KW-0479">Metal-binding</keyword>
<dbReference type="Gene3D" id="3.40.50.300">
    <property type="entry name" value="P-loop containing nucleotide triphosphate hydrolases"/>
    <property type="match status" value="3"/>
</dbReference>
<dbReference type="Pfam" id="PF13086">
    <property type="entry name" value="AAA_11"/>
    <property type="match status" value="1"/>
</dbReference>
<evidence type="ECO:0000313" key="5">
    <source>
        <dbReference type="Proteomes" id="UP000324767"/>
    </source>
</evidence>
<evidence type="ECO:0000313" key="4">
    <source>
        <dbReference type="EMBL" id="KAA6416395.1"/>
    </source>
</evidence>
<evidence type="ECO:0000256" key="2">
    <source>
        <dbReference type="PROSITE-ProRule" id="PRU00723"/>
    </source>
</evidence>
<feature type="domain" description="C3H1-type" evidence="3">
    <location>
        <begin position="21"/>
        <end position="48"/>
    </location>
</feature>
<reference evidence="4 5" key="1">
    <citation type="submission" date="2019-09" db="EMBL/GenBank/DDBJ databases">
        <title>The hologenome of the rock-dwelling lichen Lasallia pustulata.</title>
        <authorList>
            <person name="Greshake Tzovaras B."/>
            <person name="Segers F."/>
            <person name="Bicker A."/>
            <person name="Dal Grande F."/>
            <person name="Otte J."/>
            <person name="Hankeln T."/>
            <person name="Schmitt I."/>
            <person name="Ebersberger I."/>
        </authorList>
    </citation>
    <scope>NUCLEOTIDE SEQUENCE [LARGE SCALE GENOMIC DNA]</scope>
    <source>
        <strain evidence="4">A1-1</strain>
    </source>
</reference>
<proteinExistence type="predicted"/>
<dbReference type="InterPro" id="IPR047187">
    <property type="entry name" value="SF1_C_Upf1"/>
</dbReference>
<sequence>MSRNTGPIKAQQLQPVSLTSKPLESVCKDFVDGFCRQGDRCTKSHDICILEDGTHSAADPGSANAAPNYLSLGPRVIPADKCVFEEDGPGDLSRQGTRHDNDHMDIRRICILPTTDEILCLRRPYMPRKDFAQSHFLPRGYSCLVDTLFRQLRYESTECIIDACYHAAQQLAITSKKHNHDYDFSQETPRGVRYSLFRDVIFEELLFHEFKGTVVRLSFACPRTLRGSRMHSSGLFEKGMLIALLGLDEDGSSLSTTFFEVHLRQSTDAMKVRTGNDLRASVQLSLADPKDTDALRRVIYYAQGLLHGTFVLIDLPGVLLPGFSLCLRQLQNLYDSTDAAFSSFVAPPTPLSVSEIGPPVYASGRDFKYNIDSLRPQSKQNSTSALTLPLYQTRPRCSHRQPNARDPLKETTLDEGQAVALHENLSRSLAFTQGPPGTGKTYLGVSLSKTILNSQDKSNPKPILAVCMTNHALDSFLGDLKNDGITGIARLGAGSKEEWTRPFLLKELSQKMKITKIESVNLRDARLQVEGLVCEGMGWSEALTNDTLSWHAVRGILRLKYPAIFEHFASLENLGQDYTDIRIARKAGGFAYEFWCQGGDIRDLNQLLTLFDTLLGMHHSSKEPEAWESRTRERLLAKVKSNAEHVTTVFAEGNLWMSSLAERQKIIDNLKDEVNPWMTADSLAEVHRRHQAAIHRRREARGAVDRRCLAQQQVIGLTTTACARYWHLLNQLQLRVVICEEAGEVMEAHTLCTLFSSVEHAIFIGDPLQLRPQVKEPALSMENENGRRYRLDESLFERLMIPMEPKAAPIPTSQLTIQRRMHPDIADISRATLYPYLKDHESTLLHPPVAGMVDRLYWLNHQQPEDRPDPRSSMAKSFSNAFEVEMVAELVQYLVRGNSYDLGDIAVLTPYNGQLAALSQRLSMTCSIWLSDKDRERLVDEGFLPAEMVGSGFKAEVDMIHMLRVTTIDNFQGEEAKVVIMSTVRSNYENCVGFLKTPNRINVACSRARDGFYIIGNAGLMSTVGMWNTTIGVFARTYRFARSLVGHSLPAGTYAKKSATRRHYMPVLDAQSLVQKSATTVAINVPGLAEKSVANAPTLFQWLIQDAAIFHP</sequence>
<keyword evidence="1" id="KW-0067">ATP-binding</keyword>
<keyword evidence="1" id="KW-0547">Nucleotide-binding</keyword>
<accession>A0A5M8Q5A2</accession>
<dbReference type="Pfam" id="PF13087">
    <property type="entry name" value="AAA_12"/>
    <property type="match status" value="1"/>
</dbReference>
<feature type="zinc finger region" description="C3H1-type" evidence="2">
    <location>
        <begin position="21"/>
        <end position="48"/>
    </location>
</feature>
<keyword evidence="2" id="KW-0863">Zinc-finger</keyword>
<dbReference type="PANTHER" id="PTHR10887:SF445">
    <property type="entry name" value="NFX1-TYPE ZINC FINGER-CONTAINING PROTEIN 1"/>
    <property type="match status" value="1"/>
</dbReference>
<dbReference type="CDD" id="cd18808">
    <property type="entry name" value="SF1_C_Upf1"/>
    <property type="match status" value="1"/>
</dbReference>
<dbReference type="InterPro" id="IPR027417">
    <property type="entry name" value="P-loop_NTPase"/>
</dbReference>
<protein>
    <submittedName>
        <fullName evidence="4">P-loop containing nucleoside triphosphate hydrolase</fullName>
    </submittedName>
</protein>
<dbReference type="InterPro" id="IPR000571">
    <property type="entry name" value="Znf_CCCH"/>
</dbReference>
<dbReference type="SUPFAM" id="SSF52540">
    <property type="entry name" value="P-loop containing nucleoside triphosphate hydrolases"/>
    <property type="match status" value="1"/>
</dbReference>
<dbReference type="PROSITE" id="PS50103">
    <property type="entry name" value="ZF_C3H1"/>
    <property type="match status" value="1"/>
</dbReference>